<comment type="caution">
    <text evidence="2">The sequence shown here is derived from an EMBL/GenBank/DDBJ whole genome shotgun (WGS) entry which is preliminary data.</text>
</comment>
<gene>
    <name evidence="2" type="ORF">B7H17_17520</name>
</gene>
<evidence type="ECO:0000259" key="1">
    <source>
        <dbReference type="Pfam" id="PF13672"/>
    </source>
</evidence>
<dbReference type="SUPFAM" id="SSF81606">
    <property type="entry name" value="PP2C-like"/>
    <property type="match status" value="1"/>
</dbReference>
<sequence length="271" mass="29085">MHFDLIQSLSLAGKADVPNDDRIGCADRHAWVIDGATDLGPPGLLGERGGAAWLAASAQRAFAMATGPLQSVCEQVFDDLARAYARDRQREPIAGWELPRAAFAAVALEGDELVCAHLADCVVLHRSASGIAFLTPEPDREAERAEARALGPGTGAHGVRTPAVIADRRIARERPKAVLGVDALLAKAGTRYTRAPVARGDDLVLMSDGFAALFDTYDACTPDTFMARLLDQGLDALAQVLRRIEHDDAACLRYPRFKMSDDASALWLRVG</sequence>
<dbReference type="AlphaFoldDB" id="A0A1X0ZST2"/>
<evidence type="ECO:0000313" key="3">
    <source>
        <dbReference type="Proteomes" id="UP000193675"/>
    </source>
</evidence>
<dbReference type="OrthoDB" id="1755431at2"/>
<reference evidence="2 3" key="1">
    <citation type="submission" date="2017-04" db="EMBL/GenBank/DDBJ databases">
        <title>Presence of VIM-2 positive Pseudomonas species in chickens and their surrounding environment.</title>
        <authorList>
            <person name="Zhang R."/>
        </authorList>
    </citation>
    <scope>NUCLEOTIDE SEQUENCE [LARGE SCALE GENOMIC DNA]</scope>
    <source>
        <strain evidence="2 3">DZ-C18</strain>
    </source>
</reference>
<proteinExistence type="predicted"/>
<dbReference type="RefSeq" id="WP_084857974.1">
    <property type="nucleotide sequence ID" value="NZ_JAOTEI010000099.1"/>
</dbReference>
<dbReference type="InterPro" id="IPR001932">
    <property type="entry name" value="PPM-type_phosphatase-like_dom"/>
</dbReference>
<dbReference type="Pfam" id="PF13672">
    <property type="entry name" value="PP2C_2"/>
    <property type="match status" value="1"/>
</dbReference>
<dbReference type="Gene3D" id="3.60.40.10">
    <property type="entry name" value="PPM-type phosphatase domain"/>
    <property type="match status" value="1"/>
</dbReference>
<protein>
    <recommendedName>
        <fullName evidence="1">PPM-type phosphatase domain-containing protein</fullName>
    </recommendedName>
</protein>
<dbReference type="InterPro" id="IPR036457">
    <property type="entry name" value="PPM-type-like_dom_sf"/>
</dbReference>
<organism evidence="2 3">
    <name type="scientific">Pseudomonas putida</name>
    <name type="common">Arthrobacter siderocapsulatus</name>
    <dbReference type="NCBI Taxonomy" id="303"/>
    <lineage>
        <taxon>Bacteria</taxon>
        <taxon>Pseudomonadati</taxon>
        <taxon>Pseudomonadota</taxon>
        <taxon>Gammaproteobacteria</taxon>
        <taxon>Pseudomonadales</taxon>
        <taxon>Pseudomonadaceae</taxon>
        <taxon>Pseudomonas</taxon>
    </lineage>
</organism>
<feature type="domain" description="PPM-type phosphatase" evidence="1">
    <location>
        <begin position="16"/>
        <end position="231"/>
    </location>
</feature>
<dbReference type="EMBL" id="NBWC01000025">
    <property type="protein sequence ID" value="ORL62804.1"/>
    <property type="molecule type" value="Genomic_DNA"/>
</dbReference>
<accession>A0A1X0ZST2</accession>
<evidence type="ECO:0000313" key="2">
    <source>
        <dbReference type="EMBL" id="ORL62804.1"/>
    </source>
</evidence>
<name>A0A1X0ZST2_PSEPU</name>
<dbReference type="Proteomes" id="UP000193675">
    <property type="component" value="Unassembled WGS sequence"/>
</dbReference>